<dbReference type="EMBL" id="CM023474">
    <property type="protein sequence ID" value="KAH7950018.1"/>
    <property type="molecule type" value="Genomic_DNA"/>
</dbReference>
<gene>
    <name evidence="1" type="ORF">HPB49_018594</name>
</gene>
<dbReference type="Proteomes" id="UP000821865">
    <property type="component" value="Chromosome 5"/>
</dbReference>
<sequence length="341" mass="37955">MGRNVATFLWRTLYVQAMRRHYLSTSFQLLLVICAFSLALHNRKAPEPLGRKPNGTELDSFLVSQRPTHVVFGPNTSYNKRLMEAVVAMFSTDDTEQGDEVLSMAYNASAVSELAKHCANVATNSKRTVRPLCVTLETPADSDGHADASLKYTVFKPFPVNESQLFVSNFAGFAVGYMYAIEQAHLELQRRRTAWSVESSDNDMKMVVEDLPGWVYGDATVAYRQEFTWTIYVVFLIPALRSLNAIEYELSSGLAEKQALMGLSAVQFALGHFFTTAAFYVAESAIVIMLMYTVKVGWNHVSYAYGIDPSMVLISFFLYDVGQALTPVLVTSVCPKGLKAH</sequence>
<evidence type="ECO:0000313" key="1">
    <source>
        <dbReference type="EMBL" id="KAH7950018.1"/>
    </source>
</evidence>
<keyword evidence="2" id="KW-1185">Reference proteome</keyword>
<proteinExistence type="predicted"/>
<name>A0ACB8CSW4_DERSI</name>
<reference evidence="1" key="1">
    <citation type="submission" date="2020-05" db="EMBL/GenBank/DDBJ databases">
        <title>Large-scale comparative analyses of tick genomes elucidate their genetic diversity and vector capacities.</title>
        <authorList>
            <person name="Jia N."/>
            <person name="Wang J."/>
            <person name="Shi W."/>
            <person name="Du L."/>
            <person name="Sun Y."/>
            <person name="Zhan W."/>
            <person name="Jiang J."/>
            <person name="Wang Q."/>
            <person name="Zhang B."/>
            <person name="Ji P."/>
            <person name="Sakyi L.B."/>
            <person name="Cui X."/>
            <person name="Yuan T."/>
            <person name="Jiang B."/>
            <person name="Yang W."/>
            <person name="Lam T.T.-Y."/>
            <person name="Chang Q."/>
            <person name="Ding S."/>
            <person name="Wang X."/>
            <person name="Zhu J."/>
            <person name="Ruan X."/>
            <person name="Zhao L."/>
            <person name="Wei J."/>
            <person name="Que T."/>
            <person name="Du C."/>
            <person name="Cheng J."/>
            <person name="Dai P."/>
            <person name="Han X."/>
            <person name="Huang E."/>
            <person name="Gao Y."/>
            <person name="Liu J."/>
            <person name="Shao H."/>
            <person name="Ye R."/>
            <person name="Li L."/>
            <person name="Wei W."/>
            <person name="Wang X."/>
            <person name="Wang C."/>
            <person name="Yang T."/>
            <person name="Huo Q."/>
            <person name="Li W."/>
            <person name="Guo W."/>
            <person name="Chen H."/>
            <person name="Zhou L."/>
            <person name="Ni X."/>
            <person name="Tian J."/>
            <person name="Zhou Y."/>
            <person name="Sheng Y."/>
            <person name="Liu T."/>
            <person name="Pan Y."/>
            <person name="Xia L."/>
            <person name="Li J."/>
            <person name="Zhao F."/>
            <person name="Cao W."/>
        </authorList>
    </citation>
    <scope>NUCLEOTIDE SEQUENCE</scope>
    <source>
        <strain evidence="1">Dsil-2018</strain>
    </source>
</reference>
<comment type="caution">
    <text evidence="1">The sequence shown here is derived from an EMBL/GenBank/DDBJ whole genome shotgun (WGS) entry which is preliminary data.</text>
</comment>
<organism evidence="1 2">
    <name type="scientific">Dermacentor silvarum</name>
    <name type="common">Tick</name>
    <dbReference type="NCBI Taxonomy" id="543639"/>
    <lineage>
        <taxon>Eukaryota</taxon>
        <taxon>Metazoa</taxon>
        <taxon>Ecdysozoa</taxon>
        <taxon>Arthropoda</taxon>
        <taxon>Chelicerata</taxon>
        <taxon>Arachnida</taxon>
        <taxon>Acari</taxon>
        <taxon>Parasitiformes</taxon>
        <taxon>Ixodida</taxon>
        <taxon>Ixodoidea</taxon>
        <taxon>Ixodidae</taxon>
        <taxon>Rhipicephalinae</taxon>
        <taxon>Dermacentor</taxon>
    </lineage>
</organism>
<protein>
    <submittedName>
        <fullName evidence="1">Uncharacterized protein</fullName>
    </submittedName>
</protein>
<evidence type="ECO:0000313" key="2">
    <source>
        <dbReference type="Proteomes" id="UP000821865"/>
    </source>
</evidence>
<accession>A0ACB8CSW4</accession>